<evidence type="ECO:0000256" key="3">
    <source>
        <dbReference type="ARBA" id="ARBA00023163"/>
    </source>
</evidence>
<dbReference type="InterPro" id="IPR001647">
    <property type="entry name" value="HTH_TetR"/>
</dbReference>
<evidence type="ECO:0000313" key="7">
    <source>
        <dbReference type="Proteomes" id="UP000530564"/>
    </source>
</evidence>
<organism evidence="6 7">
    <name type="scientific">Phenylobacterium haematophilum</name>
    <dbReference type="NCBI Taxonomy" id="98513"/>
    <lineage>
        <taxon>Bacteria</taxon>
        <taxon>Pseudomonadati</taxon>
        <taxon>Pseudomonadota</taxon>
        <taxon>Alphaproteobacteria</taxon>
        <taxon>Caulobacterales</taxon>
        <taxon>Caulobacteraceae</taxon>
        <taxon>Phenylobacterium</taxon>
    </lineage>
</organism>
<dbReference type="PROSITE" id="PS50977">
    <property type="entry name" value="HTH_TETR_2"/>
    <property type="match status" value="1"/>
</dbReference>
<dbReference type="InterPro" id="IPR036271">
    <property type="entry name" value="Tet_transcr_reg_TetR-rel_C_sf"/>
</dbReference>
<proteinExistence type="predicted"/>
<gene>
    <name evidence="6" type="ORF">GGQ61_001959</name>
</gene>
<comment type="caution">
    <text evidence="6">The sequence shown here is derived from an EMBL/GenBank/DDBJ whole genome shotgun (WGS) entry which is preliminary data.</text>
</comment>
<reference evidence="6 7" key="1">
    <citation type="submission" date="2020-08" db="EMBL/GenBank/DDBJ databases">
        <title>Genomic Encyclopedia of Type Strains, Phase IV (KMG-IV): sequencing the most valuable type-strain genomes for metagenomic binning, comparative biology and taxonomic classification.</title>
        <authorList>
            <person name="Goeker M."/>
        </authorList>
    </citation>
    <scope>NUCLEOTIDE SEQUENCE [LARGE SCALE GENOMIC DNA]</scope>
    <source>
        <strain evidence="6 7">DSM 21793</strain>
    </source>
</reference>
<dbReference type="InterPro" id="IPR009057">
    <property type="entry name" value="Homeodomain-like_sf"/>
</dbReference>
<name>A0A840A1B7_9CAUL</name>
<feature type="domain" description="HTH tetR-type" evidence="5">
    <location>
        <begin position="18"/>
        <end position="78"/>
    </location>
</feature>
<dbReference type="Gene3D" id="1.10.357.10">
    <property type="entry name" value="Tetracycline Repressor, domain 2"/>
    <property type="match status" value="1"/>
</dbReference>
<dbReference type="Pfam" id="PF00440">
    <property type="entry name" value="TetR_N"/>
    <property type="match status" value="1"/>
</dbReference>
<feature type="DNA-binding region" description="H-T-H motif" evidence="4">
    <location>
        <begin position="41"/>
        <end position="60"/>
    </location>
</feature>
<keyword evidence="2 4" id="KW-0238">DNA-binding</keyword>
<dbReference type="Proteomes" id="UP000530564">
    <property type="component" value="Unassembled WGS sequence"/>
</dbReference>
<dbReference type="PANTHER" id="PTHR30055:SF146">
    <property type="entry name" value="HTH-TYPE TRANSCRIPTIONAL DUAL REGULATOR CECR"/>
    <property type="match status" value="1"/>
</dbReference>
<protein>
    <submittedName>
        <fullName evidence="6">AcrR family transcriptional regulator</fullName>
    </submittedName>
</protein>
<evidence type="ECO:0000313" key="6">
    <source>
        <dbReference type="EMBL" id="MBB3891242.1"/>
    </source>
</evidence>
<dbReference type="PRINTS" id="PR00455">
    <property type="entry name" value="HTHTETR"/>
</dbReference>
<dbReference type="PANTHER" id="PTHR30055">
    <property type="entry name" value="HTH-TYPE TRANSCRIPTIONAL REGULATOR RUTR"/>
    <property type="match status" value="1"/>
</dbReference>
<dbReference type="GO" id="GO:0000976">
    <property type="term" value="F:transcription cis-regulatory region binding"/>
    <property type="evidence" value="ECO:0007669"/>
    <property type="project" value="TreeGrafter"/>
</dbReference>
<keyword evidence="3" id="KW-0804">Transcription</keyword>
<evidence type="ECO:0000256" key="2">
    <source>
        <dbReference type="ARBA" id="ARBA00023125"/>
    </source>
</evidence>
<evidence type="ECO:0000259" key="5">
    <source>
        <dbReference type="PROSITE" id="PS50977"/>
    </source>
</evidence>
<dbReference type="SUPFAM" id="SSF46689">
    <property type="entry name" value="Homeodomain-like"/>
    <property type="match status" value="1"/>
</dbReference>
<dbReference type="EMBL" id="JACIDK010000002">
    <property type="protein sequence ID" value="MBB3891242.1"/>
    <property type="molecule type" value="Genomic_DNA"/>
</dbReference>
<dbReference type="RefSeq" id="WP_221220934.1">
    <property type="nucleotide sequence ID" value="NZ_JACIDK010000002.1"/>
</dbReference>
<dbReference type="SUPFAM" id="SSF48498">
    <property type="entry name" value="Tetracyclin repressor-like, C-terminal domain"/>
    <property type="match status" value="1"/>
</dbReference>
<dbReference type="InterPro" id="IPR011075">
    <property type="entry name" value="TetR_C"/>
</dbReference>
<evidence type="ECO:0000256" key="4">
    <source>
        <dbReference type="PROSITE-ProRule" id="PRU00335"/>
    </source>
</evidence>
<dbReference type="AlphaFoldDB" id="A0A840A1B7"/>
<keyword evidence="7" id="KW-1185">Reference proteome</keyword>
<dbReference type="GO" id="GO:0003700">
    <property type="term" value="F:DNA-binding transcription factor activity"/>
    <property type="evidence" value="ECO:0007669"/>
    <property type="project" value="TreeGrafter"/>
</dbReference>
<evidence type="ECO:0000256" key="1">
    <source>
        <dbReference type="ARBA" id="ARBA00023015"/>
    </source>
</evidence>
<accession>A0A840A1B7</accession>
<dbReference type="Pfam" id="PF16914">
    <property type="entry name" value="TetR_C_12"/>
    <property type="match status" value="1"/>
</dbReference>
<keyword evidence="1" id="KW-0805">Transcription regulation</keyword>
<dbReference type="InterPro" id="IPR050109">
    <property type="entry name" value="HTH-type_TetR-like_transc_reg"/>
</dbReference>
<sequence>MSNVRPLKATRAVREPGKRMRSRLLDAAVELFKDQGLAGVAVADIAAAAGAFPSQITYYFRTKEALFVEAACREVLYVARQAEEEAARAATGPDYNRVLVETVIGSPGLALFIEALSLTRRRQDLAPQVERTFERLHAQGDRAYAETKAARGWSGGDDPAVTARRFWTLALGVTLRDGATGATTQEAVDEMLALLRLGSGGGEN</sequence>